<protein>
    <submittedName>
        <fullName evidence="1">Uncharacterized protein</fullName>
    </submittedName>
</protein>
<dbReference type="EMBL" id="MT143794">
    <property type="protein sequence ID" value="QJB02584.1"/>
    <property type="molecule type" value="Genomic_DNA"/>
</dbReference>
<sequence length="153" mass="16271">MGIFNEGGMNATPISIINRWSDGGQNALYNFFGEGAKEVLSGALVANTYKELYAVADGSGIIDIVSLITLDATPRSIGIKLVMDGVTVFDAVALNCVDALYGFAALGFVMVSVAHYSLAPQPRCFSESLSIQVKSSLSETNKLKLKYSCTRTS</sequence>
<name>A0A6M3M5Y4_9ZZZZ</name>
<accession>A0A6M3M5Y4</accession>
<reference evidence="1" key="1">
    <citation type="submission" date="2020-03" db="EMBL/GenBank/DDBJ databases">
        <title>The deep terrestrial virosphere.</title>
        <authorList>
            <person name="Holmfeldt K."/>
            <person name="Nilsson E."/>
            <person name="Simone D."/>
            <person name="Lopez-Fernandez M."/>
            <person name="Wu X."/>
            <person name="de Brujin I."/>
            <person name="Lundin D."/>
            <person name="Andersson A."/>
            <person name="Bertilsson S."/>
            <person name="Dopson M."/>
        </authorList>
    </citation>
    <scope>NUCLEOTIDE SEQUENCE</scope>
    <source>
        <strain evidence="1">MM171B01159</strain>
    </source>
</reference>
<gene>
    <name evidence="1" type="ORF">MM171B01159_0002</name>
</gene>
<proteinExistence type="predicted"/>
<dbReference type="AlphaFoldDB" id="A0A6M3M5Y4"/>
<evidence type="ECO:0000313" key="1">
    <source>
        <dbReference type="EMBL" id="QJB02584.1"/>
    </source>
</evidence>
<organism evidence="1">
    <name type="scientific">viral metagenome</name>
    <dbReference type="NCBI Taxonomy" id="1070528"/>
    <lineage>
        <taxon>unclassified sequences</taxon>
        <taxon>metagenomes</taxon>
        <taxon>organismal metagenomes</taxon>
    </lineage>
</organism>